<dbReference type="PANTHER" id="PTHR45339">
    <property type="entry name" value="HYBRID SIGNAL TRANSDUCTION HISTIDINE KINASE J"/>
    <property type="match status" value="1"/>
</dbReference>
<dbReference type="InterPro" id="IPR003660">
    <property type="entry name" value="HAMP_dom"/>
</dbReference>
<dbReference type="OrthoDB" id="9810730at2"/>
<dbReference type="SMART" id="SM00304">
    <property type="entry name" value="HAMP"/>
    <property type="match status" value="1"/>
</dbReference>
<keyword evidence="6" id="KW-0547">Nucleotide-binding</keyword>
<dbReference type="InterPro" id="IPR003594">
    <property type="entry name" value="HATPase_dom"/>
</dbReference>
<dbReference type="InterPro" id="IPR001789">
    <property type="entry name" value="Sig_transdc_resp-reg_receiver"/>
</dbReference>
<dbReference type="FunFam" id="1.10.287.130:FF:000002">
    <property type="entry name" value="Two-component osmosensing histidine kinase"/>
    <property type="match status" value="1"/>
</dbReference>
<evidence type="ECO:0000256" key="2">
    <source>
        <dbReference type="ARBA" id="ARBA00004370"/>
    </source>
</evidence>
<dbReference type="InterPro" id="IPR036097">
    <property type="entry name" value="HisK_dim/P_sf"/>
</dbReference>
<keyword evidence="8" id="KW-0067">ATP-binding</keyword>
<gene>
    <name evidence="17" type="ORF">EPA86_08685</name>
</gene>
<dbReference type="SMART" id="SM00448">
    <property type="entry name" value="REC"/>
    <property type="match status" value="1"/>
</dbReference>
<evidence type="ECO:0000256" key="12">
    <source>
        <dbReference type="PROSITE-ProRule" id="PRU00169"/>
    </source>
</evidence>
<comment type="subcellular location">
    <subcellularLocation>
        <location evidence="2">Membrane</location>
    </subcellularLocation>
</comment>
<dbReference type="CDD" id="cd17546">
    <property type="entry name" value="REC_hyHK_CKI1_RcsC-like"/>
    <property type="match status" value="1"/>
</dbReference>
<comment type="subunit">
    <text evidence="10">At low DSF concentrations, interacts with RpfF.</text>
</comment>
<evidence type="ECO:0000259" key="16">
    <source>
        <dbReference type="PROSITE" id="PS50885"/>
    </source>
</evidence>
<dbReference type="CDD" id="cd00082">
    <property type="entry name" value="HisKA"/>
    <property type="match status" value="1"/>
</dbReference>
<protein>
    <recommendedName>
        <fullName evidence="11">Sensory/regulatory protein RpfC</fullName>
        <ecNumber evidence="3">2.7.13.3</ecNumber>
    </recommendedName>
</protein>
<dbReference type="PANTHER" id="PTHR45339:SF1">
    <property type="entry name" value="HYBRID SIGNAL TRANSDUCTION HISTIDINE KINASE J"/>
    <property type="match status" value="1"/>
</dbReference>
<evidence type="ECO:0000256" key="3">
    <source>
        <dbReference type="ARBA" id="ARBA00012438"/>
    </source>
</evidence>
<dbReference type="Pfam" id="PF00512">
    <property type="entry name" value="HisKA"/>
    <property type="match status" value="1"/>
</dbReference>
<evidence type="ECO:0000256" key="9">
    <source>
        <dbReference type="ARBA" id="ARBA00023012"/>
    </source>
</evidence>
<evidence type="ECO:0000256" key="5">
    <source>
        <dbReference type="ARBA" id="ARBA00022679"/>
    </source>
</evidence>
<proteinExistence type="predicted"/>
<evidence type="ECO:0000313" key="18">
    <source>
        <dbReference type="Proteomes" id="UP000315303"/>
    </source>
</evidence>
<dbReference type="CDD" id="cd06225">
    <property type="entry name" value="HAMP"/>
    <property type="match status" value="1"/>
</dbReference>
<keyword evidence="18" id="KW-1185">Reference proteome</keyword>
<dbReference type="InterPro" id="IPR004358">
    <property type="entry name" value="Sig_transdc_His_kin-like_C"/>
</dbReference>
<evidence type="ECO:0000256" key="1">
    <source>
        <dbReference type="ARBA" id="ARBA00000085"/>
    </source>
</evidence>
<dbReference type="SUPFAM" id="SSF47384">
    <property type="entry name" value="Homodimeric domain of signal transducing histidine kinase"/>
    <property type="match status" value="1"/>
</dbReference>
<dbReference type="CDD" id="cd16922">
    <property type="entry name" value="HATPase_EvgS-ArcB-TorS-like"/>
    <property type="match status" value="1"/>
</dbReference>
<dbReference type="AlphaFoldDB" id="A0A502KV92"/>
<dbReference type="RefSeq" id="WP_140603039.1">
    <property type="nucleotide sequence ID" value="NZ_SAWY01000019.1"/>
</dbReference>
<dbReference type="InterPro" id="IPR003661">
    <property type="entry name" value="HisK_dim/P_dom"/>
</dbReference>
<dbReference type="SMART" id="SM00388">
    <property type="entry name" value="HisKA"/>
    <property type="match status" value="1"/>
</dbReference>
<evidence type="ECO:0000256" key="6">
    <source>
        <dbReference type="ARBA" id="ARBA00022741"/>
    </source>
</evidence>
<keyword evidence="13" id="KW-1133">Transmembrane helix</keyword>
<dbReference type="InterPro" id="IPR011006">
    <property type="entry name" value="CheY-like_superfamily"/>
</dbReference>
<evidence type="ECO:0000313" key="17">
    <source>
        <dbReference type="EMBL" id="TPH15640.1"/>
    </source>
</evidence>
<evidence type="ECO:0000256" key="11">
    <source>
        <dbReference type="ARBA" id="ARBA00068150"/>
    </source>
</evidence>
<dbReference type="Pfam" id="PF00072">
    <property type="entry name" value="Response_reg"/>
    <property type="match status" value="1"/>
</dbReference>
<keyword evidence="13" id="KW-0812">Transmembrane</keyword>
<evidence type="ECO:0000256" key="8">
    <source>
        <dbReference type="ARBA" id="ARBA00022840"/>
    </source>
</evidence>
<dbReference type="Pfam" id="PF05227">
    <property type="entry name" value="CHASE3"/>
    <property type="match status" value="1"/>
</dbReference>
<comment type="catalytic activity">
    <reaction evidence="1">
        <text>ATP + protein L-histidine = ADP + protein N-phospho-L-histidine.</text>
        <dbReference type="EC" id="2.7.13.3"/>
    </reaction>
</comment>
<keyword evidence="13" id="KW-0472">Membrane</keyword>
<keyword evidence="5" id="KW-0808">Transferase</keyword>
<feature type="domain" description="HAMP" evidence="16">
    <location>
        <begin position="222"/>
        <end position="274"/>
    </location>
</feature>
<dbReference type="PROSITE" id="PS50110">
    <property type="entry name" value="RESPONSE_REGULATORY"/>
    <property type="match status" value="1"/>
</dbReference>
<evidence type="ECO:0000259" key="14">
    <source>
        <dbReference type="PROSITE" id="PS50109"/>
    </source>
</evidence>
<dbReference type="InterPro" id="IPR005467">
    <property type="entry name" value="His_kinase_dom"/>
</dbReference>
<evidence type="ECO:0000259" key="15">
    <source>
        <dbReference type="PROSITE" id="PS50110"/>
    </source>
</evidence>
<accession>A0A502KV92</accession>
<dbReference type="SUPFAM" id="SSF55874">
    <property type="entry name" value="ATPase domain of HSP90 chaperone/DNA topoisomerase II/histidine kinase"/>
    <property type="match status" value="1"/>
</dbReference>
<keyword evidence="9" id="KW-0902">Two-component regulatory system</keyword>
<feature type="transmembrane region" description="Helical" evidence="13">
    <location>
        <begin position="194"/>
        <end position="221"/>
    </location>
</feature>
<dbReference type="InterPro" id="IPR036890">
    <property type="entry name" value="HATPase_C_sf"/>
</dbReference>
<organism evidence="17 18">
    <name type="scientific">Litorilituus lipolyticus</name>
    <dbReference type="NCBI Taxonomy" id="2491017"/>
    <lineage>
        <taxon>Bacteria</taxon>
        <taxon>Pseudomonadati</taxon>
        <taxon>Pseudomonadota</taxon>
        <taxon>Gammaproteobacteria</taxon>
        <taxon>Alteromonadales</taxon>
        <taxon>Colwelliaceae</taxon>
        <taxon>Litorilituus</taxon>
    </lineage>
</organism>
<evidence type="ECO:0000256" key="7">
    <source>
        <dbReference type="ARBA" id="ARBA00022777"/>
    </source>
</evidence>
<dbReference type="Gene3D" id="3.30.565.10">
    <property type="entry name" value="Histidine kinase-like ATPase, C-terminal domain"/>
    <property type="match status" value="1"/>
</dbReference>
<keyword evidence="4 12" id="KW-0597">Phosphoprotein</keyword>
<dbReference type="CDD" id="cd19410">
    <property type="entry name" value="HK9-like_sensor"/>
    <property type="match status" value="1"/>
</dbReference>
<dbReference type="Gene3D" id="6.10.340.10">
    <property type="match status" value="1"/>
</dbReference>
<feature type="domain" description="Histidine kinase" evidence="14">
    <location>
        <begin position="289"/>
        <end position="510"/>
    </location>
</feature>
<sequence length="660" mass="73444">MEKNQNSFFDNLSTKSKILIAVTVPFLMMLTVSLIVYISIEKNTETTHWVEHTHQVMADSNELIKLLVDMETGKRGFLITGNEVFLQPYIAAREIWTSKLKALKRLVSDNPVQVARLTEIESLQKKWLKEAAFVEIAARQDTSMSPELVMAEVVRLVELQTGKNIIDQIRAIKANFNAMEQSLMKRRQQESAQAASQTLFVVIAGTLLSLLLALIVAALVASHISRKLKTLMSGTTKIEQGDYQTVIELHGNDEFSLLAKAFNNMSLAVKFAVDEMEKAVKTKSSFLANMSHEIRTPMNGILGMLTLLENSKLNKEQQEYTSAIRSCGDGLLIVINDILDISKLEAGKLSLDKQAFNLRSLIEEVTFLLDSLASEKGLTLKVTLDEELAASYEGDNLRLRQILLNLLSNAIKFTAQGTVELIVKAVEKGTDEDKLLFNVIDQGIGISVEDQEKLFKPFSQVDTSISRDFGGTGLGLIICAKLVEKMQGNISVLSTVGEGSTFSFELTLPVVHRQTQAVEQTNHQQQLLQVNANLADEIPLSILVVEDNKINQIIIRKIFEKLGYSVDIANHGEEGVQAVQSKVYDTVFMDMQMPVMDGVTATNKIIELQPDNHPTIIAMTANVLAEDRQKCFDAGMDNFINKPINVEDIVQAIRMLNREN</sequence>
<dbReference type="Proteomes" id="UP000315303">
    <property type="component" value="Unassembled WGS sequence"/>
</dbReference>
<dbReference type="PROSITE" id="PS50885">
    <property type="entry name" value="HAMP"/>
    <property type="match status" value="1"/>
</dbReference>
<dbReference type="PROSITE" id="PS50109">
    <property type="entry name" value="HIS_KIN"/>
    <property type="match status" value="1"/>
</dbReference>
<dbReference type="PRINTS" id="PR00344">
    <property type="entry name" value="BCTRLSENSOR"/>
</dbReference>
<keyword evidence="7" id="KW-0418">Kinase</keyword>
<dbReference type="Gene3D" id="3.40.50.2300">
    <property type="match status" value="1"/>
</dbReference>
<dbReference type="EMBL" id="SAWY01000019">
    <property type="protein sequence ID" value="TPH15640.1"/>
    <property type="molecule type" value="Genomic_DNA"/>
</dbReference>
<dbReference type="InterPro" id="IPR007891">
    <property type="entry name" value="CHASE3"/>
</dbReference>
<dbReference type="SUPFAM" id="SSF158472">
    <property type="entry name" value="HAMP domain-like"/>
    <property type="match status" value="1"/>
</dbReference>
<dbReference type="EC" id="2.7.13.3" evidence="3"/>
<feature type="modified residue" description="4-aspartylphosphate" evidence="12">
    <location>
        <position position="590"/>
    </location>
</feature>
<feature type="transmembrane region" description="Helical" evidence="13">
    <location>
        <begin position="18"/>
        <end position="40"/>
    </location>
</feature>
<dbReference type="GO" id="GO:0016020">
    <property type="term" value="C:membrane"/>
    <property type="evidence" value="ECO:0007669"/>
    <property type="project" value="UniProtKB-SubCell"/>
</dbReference>
<evidence type="ECO:0000256" key="4">
    <source>
        <dbReference type="ARBA" id="ARBA00022553"/>
    </source>
</evidence>
<dbReference type="SUPFAM" id="SSF52172">
    <property type="entry name" value="CheY-like"/>
    <property type="match status" value="1"/>
</dbReference>
<comment type="caution">
    <text evidence="17">The sequence shown here is derived from an EMBL/GenBank/DDBJ whole genome shotgun (WGS) entry which is preliminary data.</text>
</comment>
<dbReference type="SMART" id="SM00387">
    <property type="entry name" value="HATPase_c"/>
    <property type="match status" value="1"/>
</dbReference>
<dbReference type="Gene3D" id="1.10.287.130">
    <property type="match status" value="1"/>
</dbReference>
<dbReference type="Pfam" id="PF00672">
    <property type="entry name" value="HAMP"/>
    <property type="match status" value="1"/>
</dbReference>
<dbReference type="Pfam" id="PF02518">
    <property type="entry name" value="HATPase_c"/>
    <property type="match status" value="1"/>
</dbReference>
<feature type="domain" description="Response regulatory" evidence="15">
    <location>
        <begin position="541"/>
        <end position="657"/>
    </location>
</feature>
<evidence type="ECO:0000256" key="13">
    <source>
        <dbReference type="SAM" id="Phobius"/>
    </source>
</evidence>
<dbReference type="GO" id="GO:0000155">
    <property type="term" value="F:phosphorelay sensor kinase activity"/>
    <property type="evidence" value="ECO:0007669"/>
    <property type="project" value="InterPro"/>
</dbReference>
<name>A0A502KV92_9GAMM</name>
<evidence type="ECO:0000256" key="10">
    <source>
        <dbReference type="ARBA" id="ARBA00064003"/>
    </source>
</evidence>
<dbReference type="GO" id="GO:0005524">
    <property type="term" value="F:ATP binding"/>
    <property type="evidence" value="ECO:0007669"/>
    <property type="project" value="UniProtKB-KW"/>
</dbReference>
<reference evidence="17 18" key="1">
    <citation type="submission" date="2019-01" db="EMBL/GenBank/DDBJ databases">
        <title>Litorilituus lipolytica sp. nov., isolated from intertidal sand of the Yellow Sea in China.</title>
        <authorList>
            <person name="Liu A."/>
        </authorList>
    </citation>
    <scope>NUCLEOTIDE SEQUENCE [LARGE SCALE GENOMIC DNA]</scope>
    <source>
        <strain evidence="17 18">RZ04</strain>
    </source>
</reference>
<dbReference type="FunFam" id="3.30.565.10:FF:000010">
    <property type="entry name" value="Sensor histidine kinase RcsC"/>
    <property type="match status" value="1"/>
</dbReference>